<dbReference type="eggNOG" id="ENOG5032ZE4">
    <property type="taxonomic scope" value="Bacteria"/>
</dbReference>
<evidence type="ECO:0000313" key="1">
    <source>
        <dbReference type="EMBL" id="KAJ03069.1"/>
    </source>
</evidence>
<dbReference type="Pfam" id="PF12616">
    <property type="entry name" value="DUF3775"/>
    <property type="match status" value="1"/>
</dbReference>
<gene>
    <name evidence="1" type="ORF">PM02_11460</name>
</gene>
<name>A0A061SUC3_9RHOB</name>
<comment type="caution">
    <text evidence="1">The sequence shown here is derived from an EMBL/GenBank/DDBJ whole genome shotgun (WGS) entry which is preliminary data.</text>
</comment>
<evidence type="ECO:0008006" key="3">
    <source>
        <dbReference type="Google" id="ProtNLM"/>
    </source>
</evidence>
<dbReference type="RefSeq" id="WP_037908399.1">
    <property type="nucleotide sequence ID" value="NZ_JEMU01000008.1"/>
</dbReference>
<sequence length="105" mass="11627">MLQISQRKVAQIILYGHEIERGEAELRGFLETLNDEELHSLVSVMWIGRGSFEPDDLAEAMATAEREASIPTPDYLLGSPHFCDHLESGMEALGLSVADAEEDLL</sequence>
<dbReference type="InterPro" id="IPR022254">
    <property type="entry name" value="DUF3775"/>
</dbReference>
<dbReference type="STRING" id="83219.PM02_11460"/>
<proteinExistence type="predicted"/>
<keyword evidence="2" id="KW-1185">Reference proteome</keyword>
<dbReference type="EMBL" id="JEMU01000008">
    <property type="protein sequence ID" value="KAJ03069.1"/>
    <property type="molecule type" value="Genomic_DNA"/>
</dbReference>
<dbReference type="Proteomes" id="UP000027337">
    <property type="component" value="Unassembled WGS sequence"/>
</dbReference>
<protein>
    <recommendedName>
        <fullName evidence="3">DUF3775 domain-containing protein</fullName>
    </recommendedName>
</protein>
<evidence type="ECO:0000313" key="2">
    <source>
        <dbReference type="Proteomes" id="UP000027337"/>
    </source>
</evidence>
<dbReference type="AlphaFoldDB" id="A0A061SUC3"/>
<accession>A0A061SUC3</accession>
<reference evidence="1 2" key="1">
    <citation type="journal article" date="2014" name="Genome Announc.">
        <title>Draft Genome Sequences of Two Isolates of the Roseobacter Group, Sulfitobacter sp. Strains 3SOLIMAR09 and 1FIGIMAR09, from Harbors of Mallorca Island (Mediterranean Sea).</title>
        <authorList>
            <person name="Mas-Llado M."/>
            <person name="Pina-Villalonga J.M."/>
            <person name="Brunet-Galmes I."/>
            <person name="Nogales B."/>
            <person name="Bosch R."/>
        </authorList>
    </citation>
    <scope>NUCLEOTIDE SEQUENCE [LARGE SCALE GENOMIC DNA]</scope>
    <source>
        <strain evidence="1 2">1FIGIMAR09</strain>
    </source>
</reference>
<organism evidence="1 2">
    <name type="scientific">Sulfitobacter mediterraneus</name>
    <dbReference type="NCBI Taxonomy" id="83219"/>
    <lineage>
        <taxon>Bacteria</taxon>
        <taxon>Pseudomonadati</taxon>
        <taxon>Pseudomonadota</taxon>
        <taxon>Alphaproteobacteria</taxon>
        <taxon>Rhodobacterales</taxon>
        <taxon>Roseobacteraceae</taxon>
        <taxon>Sulfitobacter</taxon>
    </lineage>
</organism>